<dbReference type="PANTHER" id="PTHR43080:SF2">
    <property type="entry name" value="CBS DOMAIN-CONTAINING PROTEIN"/>
    <property type="match status" value="1"/>
</dbReference>
<dbReference type="InterPro" id="IPR046342">
    <property type="entry name" value="CBS_dom_sf"/>
</dbReference>
<sequence>MVTHEGALQGIITDRDITVRITAEGLIAGSTTAQQAASKNLVTVAPGATLCEAAALMCMHNFHRLPVVEQARLVGLLSLGDICETPHAQEILVALSQAEANH</sequence>
<name>A0AAU1ULH1_9ACTN</name>
<gene>
    <name evidence="4" type="ORF">OHU69_48260</name>
</gene>
<dbReference type="Gene3D" id="3.10.580.10">
    <property type="entry name" value="CBS-domain"/>
    <property type="match status" value="1"/>
</dbReference>
<protein>
    <submittedName>
        <fullName evidence="4">CBS domain-containing protein</fullName>
    </submittedName>
</protein>
<evidence type="ECO:0000313" key="4">
    <source>
        <dbReference type="EMBL" id="WTS18102.1"/>
    </source>
</evidence>
<dbReference type="SMART" id="SM00116">
    <property type="entry name" value="CBS"/>
    <property type="match status" value="1"/>
</dbReference>
<dbReference type="InterPro" id="IPR000644">
    <property type="entry name" value="CBS_dom"/>
</dbReference>
<dbReference type="Pfam" id="PF00571">
    <property type="entry name" value="CBS"/>
    <property type="match status" value="1"/>
</dbReference>
<reference evidence="4" key="1">
    <citation type="submission" date="2022-10" db="EMBL/GenBank/DDBJ databases">
        <title>The complete genomes of actinobacterial strains from the NBC collection.</title>
        <authorList>
            <person name="Joergensen T.S."/>
            <person name="Alvarez Arevalo M."/>
            <person name="Sterndorff E.B."/>
            <person name="Faurdal D."/>
            <person name="Vuksanovic O."/>
            <person name="Mourched A.-S."/>
            <person name="Charusanti P."/>
            <person name="Shaw S."/>
            <person name="Blin K."/>
            <person name="Weber T."/>
        </authorList>
    </citation>
    <scope>NUCLEOTIDE SEQUENCE</scope>
    <source>
        <strain evidence="4">NBC_00119</strain>
    </source>
</reference>
<evidence type="ECO:0000256" key="1">
    <source>
        <dbReference type="ARBA" id="ARBA00023122"/>
    </source>
</evidence>
<dbReference type="PROSITE" id="PS51371">
    <property type="entry name" value="CBS"/>
    <property type="match status" value="1"/>
</dbReference>
<dbReference type="SUPFAM" id="SSF54631">
    <property type="entry name" value="CBS-domain pair"/>
    <property type="match status" value="1"/>
</dbReference>
<feature type="domain" description="CBS" evidence="3">
    <location>
        <begin position="37"/>
        <end position="95"/>
    </location>
</feature>
<dbReference type="AlphaFoldDB" id="A0AAU1ULH1"/>
<evidence type="ECO:0000256" key="2">
    <source>
        <dbReference type="PROSITE-ProRule" id="PRU00703"/>
    </source>
</evidence>
<accession>A0AAU1ULH1</accession>
<evidence type="ECO:0000259" key="3">
    <source>
        <dbReference type="PROSITE" id="PS51371"/>
    </source>
</evidence>
<dbReference type="EMBL" id="CP108195">
    <property type="protein sequence ID" value="WTS18102.1"/>
    <property type="molecule type" value="Genomic_DNA"/>
</dbReference>
<proteinExistence type="predicted"/>
<keyword evidence="1 2" id="KW-0129">CBS domain</keyword>
<dbReference type="PANTHER" id="PTHR43080">
    <property type="entry name" value="CBS DOMAIN-CONTAINING PROTEIN CBSX3, MITOCHONDRIAL"/>
    <property type="match status" value="1"/>
</dbReference>
<organism evidence="4">
    <name type="scientific">Streptomyces sp. NBC_00119</name>
    <dbReference type="NCBI Taxonomy" id="2975659"/>
    <lineage>
        <taxon>Bacteria</taxon>
        <taxon>Bacillati</taxon>
        <taxon>Actinomycetota</taxon>
        <taxon>Actinomycetes</taxon>
        <taxon>Kitasatosporales</taxon>
        <taxon>Streptomycetaceae</taxon>
        <taxon>Streptomyces</taxon>
    </lineage>
</organism>
<dbReference type="InterPro" id="IPR051257">
    <property type="entry name" value="Diverse_CBS-Domain"/>
</dbReference>